<keyword evidence="2" id="KW-0813">Transport</keyword>
<keyword evidence="3" id="KW-0472">Membrane</keyword>
<accession>A0A853FUJ1</accession>
<evidence type="ECO:0000256" key="5">
    <source>
        <dbReference type="ARBA" id="ARBA00022840"/>
    </source>
</evidence>
<evidence type="ECO:0000256" key="2">
    <source>
        <dbReference type="ARBA" id="ARBA00022448"/>
    </source>
</evidence>
<keyword evidence="6" id="KW-0029">Amino-acid transport</keyword>
<keyword evidence="9" id="KW-1185">Reference proteome</keyword>
<dbReference type="GO" id="GO:0015658">
    <property type="term" value="F:branched-chain amino acid transmembrane transporter activity"/>
    <property type="evidence" value="ECO:0007669"/>
    <property type="project" value="TreeGrafter"/>
</dbReference>
<comment type="similarity">
    <text evidence="1">Belongs to the ABC transporter superfamily.</text>
</comment>
<keyword evidence="4" id="KW-0547">Nucleotide-binding</keyword>
<dbReference type="GO" id="GO:0015807">
    <property type="term" value="P:L-amino acid transport"/>
    <property type="evidence" value="ECO:0007669"/>
    <property type="project" value="TreeGrafter"/>
</dbReference>
<dbReference type="Proteomes" id="UP000559809">
    <property type="component" value="Unassembled WGS sequence"/>
</dbReference>
<organism evidence="8 9">
    <name type="scientific">Parapusillimonas granuli</name>
    <dbReference type="NCBI Taxonomy" id="380911"/>
    <lineage>
        <taxon>Bacteria</taxon>
        <taxon>Pseudomonadati</taxon>
        <taxon>Pseudomonadota</taxon>
        <taxon>Betaproteobacteria</taxon>
        <taxon>Burkholderiales</taxon>
        <taxon>Alcaligenaceae</taxon>
        <taxon>Parapusillimonas</taxon>
    </lineage>
</organism>
<evidence type="ECO:0000313" key="9">
    <source>
        <dbReference type="Proteomes" id="UP000559809"/>
    </source>
</evidence>
<dbReference type="PANTHER" id="PTHR43820">
    <property type="entry name" value="HIGH-AFFINITY BRANCHED-CHAIN AMINO ACID TRANSPORT ATP-BINDING PROTEIN LIVF"/>
    <property type="match status" value="1"/>
</dbReference>
<evidence type="ECO:0000313" key="8">
    <source>
        <dbReference type="EMBL" id="NYT47847.1"/>
    </source>
</evidence>
<dbReference type="PROSITE" id="PS50893">
    <property type="entry name" value="ABC_TRANSPORTER_2"/>
    <property type="match status" value="1"/>
</dbReference>
<name>A0A853FUJ1_9BURK</name>
<dbReference type="InterPro" id="IPR017871">
    <property type="entry name" value="ABC_transporter-like_CS"/>
</dbReference>
<dbReference type="GO" id="GO:0005524">
    <property type="term" value="F:ATP binding"/>
    <property type="evidence" value="ECO:0007669"/>
    <property type="project" value="UniProtKB-KW"/>
</dbReference>
<dbReference type="PROSITE" id="PS00211">
    <property type="entry name" value="ABC_TRANSPORTER_1"/>
    <property type="match status" value="1"/>
</dbReference>
<keyword evidence="3" id="KW-1003">Cell membrane</keyword>
<gene>
    <name evidence="8" type="ORF">H0A72_00845</name>
</gene>
<dbReference type="Pfam" id="PF00005">
    <property type="entry name" value="ABC_tran"/>
    <property type="match status" value="1"/>
</dbReference>
<dbReference type="CDD" id="cd03224">
    <property type="entry name" value="ABC_TM1139_LivF_branched"/>
    <property type="match status" value="1"/>
</dbReference>
<evidence type="ECO:0000256" key="4">
    <source>
        <dbReference type="ARBA" id="ARBA00022741"/>
    </source>
</evidence>
<dbReference type="InterPro" id="IPR003439">
    <property type="entry name" value="ABC_transporter-like_ATP-bd"/>
</dbReference>
<proteinExistence type="inferred from homology"/>
<evidence type="ECO:0000256" key="3">
    <source>
        <dbReference type="ARBA" id="ARBA00022475"/>
    </source>
</evidence>
<evidence type="ECO:0000259" key="7">
    <source>
        <dbReference type="PROSITE" id="PS50893"/>
    </source>
</evidence>
<keyword evidence="5 8" id="KW-0067">ATP-binding</keyword>
<evidence type="ECO:0000256" key="6">
    <source>
        <dbReference type="ARBA" id="ARBA00022970"/>
    </source>
</evidence>
<dbReference type="InterPro" id="IPR003593">
    <property type="entry name" value="AAA+_ATPase"/>
</dbReference>
<reference evidence="8 9" key="1">
    <citation type="submission" date="2020-07" db="EMBL/GenBank/DDBJ databases">
        <title>Taxonomic revisions and descriptions of new bacterial species based on genomic comparisons in the high-G+C-content subgroup of the family Alcaligenaceae.</title>
        <authorList>
            <person name="Szabo A."/>
            <person name="Felfoldi T."/>
        </authorList>
    </citation>
    <scope>NUCLEOTIDE SEQUENCE [LARGE SCALE GENOMIC DNA]</scope>
    <source>
        <strain evidence="8 9">LMG 24012</strain>
    </source>
</reference>
<dbReference type="EMBL" id="JACCEM010000001">
    <property type="protein sequence ID" value="NYT47847.1"/>
    <property type="molecule type" value="Genomic_DNA"/>
</dbReference>
<dbReference type="GO" id="GO:0016887">
    <property type="term" value="F:ATP hydrolysis activity"/>
    <property type="evidence" value="ECO:0007669"/>
    <property type="project" value="InterPro"/>
</dbReference>
<comment type="caution">
    <text evidence="8">The sequence shown here is derived from an EMBL/GenBank/DDBJ whole genome shotgun (WGS) entry which is preliminary data.</text>
</comment>
<dbReference type="AlphaFoldDB" id="A0A853FUJ1"/>
<dbReference type="SUPFAM" id="SSF52540">
    <property type="entry name" value="P-loop containing nucleoside triphosphate hydrolases"/>
    <property type="match status" value="1"/>
</dbReference>
<evidence type="ECO:0000256" key="1">
    <source>
        <dbReference type="ARBA" id="ARBA00005417"/>
    </source>
</evidence>
<dbReference type="InterPro" id="IPR027417">
    <property type="entry name" value="P-loop_NTPase"/>
</dbReference>
<dbReference type="Gene3D" id="3.40.50.300">
    <property type="entry name" value="P-loop containing nucleotide triphosphate hydrolases"/>
    <property type="match status" value="1"/>
</dbReference>
<sequence length="242" mass="26323">MTNVEVGLAPAMAVEQLAAGYKGRNVFEGLSLKLYTNEVLCLIGHNGAGKSTLLKVLFGLLPHNAGVIRFHGREIKPTPSEMAGHGVSYVPEGRGVFPGLTVKENFALALWSAKIQGQDAERRIGEVLEVLPRIKEFWQRRAGQLSGGQQQMVSIGRAMLAEPSILLLDEPSIGLAPKLFQDLLVPIREYQQKRAMSVLLVEQQVGEAFSVSDRVVVMKSGELIFEGVPGDLADEGKLMGMF</sequence>
<protein>
    <submittedName>
        <fullName evidence="8">ABC transporter ATP-binding protein</fullName>
    </submittedName>
</protein>
<dbReference type="SMART" id="SM00382">
    <property type="entry name" value="AAA"/>
    <property type="match status" value="1"/>
</dbReference>
<dbReference type="InterPro" id="IPR052156">
    <property type="entry name" value="BCAA_Transport_ATP-bd_LivF"/>
</dbReference>
<dbReference type="PANTHER" id="PTHR43820:SF2">
    <property type="entry name" value="ABC TRANSPORTER ATP-BINDING PROTEIN"/>
    <property type="match status" value="1"/>
</dbReference>
<feature type="domain" description="ABC transporter" evidence="7">
    <location>
        <begin position="12"/>
        <end position="242"/>
    </location>
</feature>